<gene>
    <name evidence="1" type="ORF">DXB87_06205</name>
</gene>
<dbReference type="EMBL" id="QSTW01000005">
    <property type="protein sequence ID" value="RGM92053.1"/>
    <property type="molecule type" value="Genomic_DNA"/>
</dbReference>
<dbReference type="Proteomes" id="UP000260814">
    <property type="component" value="Unassembled WGS sequence"/>
</dbReference>
<proteinExistence type="predicted"/>
<protein>
    <submittedName>
        <fullName evidence="1">Uncharacterized protein</fullName>
    </submittedName>
</protein>
<dbReference type="AlphaFoldDB" id="A0A3E4ZAK2"/>
<accession>A0A3E4ZAK2</accession>
<name>A0A3E4ZAK2_9BACT</name>
<evidence type="ECO:0000313" key="2">
    <source>
        <dbReference type="Proteomes" id="UP000260814"/>
    </source>
</evidence>
<evidence type="ECO:0000313" key="1">
    <source>
        <dbReference type="EMBL" id="RGM92053.1"/>
    </source>
</evidence>
<dbReference type="RefSeq" id="WP_117701439.1">
    <property type="nucleotide sequence ID" value="NZ_QSTW01000005.1"/>
</dbReference>
<comment type="caution">
    <text evidence="1">The sequence shown here is derived from an EMBL/GenBank/DDBJ whole genome shotgun (WGS) entry which is preliminary data.</text>
</comment>
<reference evidence="1 2" key="1">
    <citation type="submission" date="2018-08" db="EMBL/GenBank/DDBJ databases">
        <title>A genome reference for cultivated species of the human gut microbiota.</title>
        <authorList>
            <person name="Zou Y."/>
            <person name="Xue W."/>
            <person name="Luo G."/>
        </authorList>
    </citation>
    <scope>NUCLEOTIDE SEQUENCE [LARGE SCALE GENOMIC DNA]</scope>
    <source>
        <strain evidence="1 2">OM06-2</strain>
    </source>
</reference>
<sequence length="193" mass="22417">MANICDTQYKVMGERKTVADLWNTLQTMEVNTKNVHLYKLAEHYGIDYEKNGISVRGYIYWAEFEADEDICLLSFDTESAWSACEEFFDELNKVLGGELSVSYREIECGCDIFYVHDEQGFFPEECCVSSSGEPFEDACEDIFDTCQDAIAKWCEKMGISQGDRTEDEMVDFINGYEYENVDTYFYINKFTFD</sequence>
<organism evidence="1 2">
    <name type="scientific">Phocaeicola plebeius</name>
    <dbReference type="NCBI Taxonomy" id="310297"/>
    <lineage>
        <taxon>Bacteria</taxon>
        <taxon>Pseudomonadati</taxon>
        <taxon>Bacteroidota</taxon>
        <taxon>Bacteroidia</taxon>
        <taxon>Bacteroidales</taxon>
        <taxon>Bacteroidaceae</taxon>
        <taxon>Phocaeicola</taxon>
    </lineage>
</organism>